<dbReference type="GO" id="GO:0008168">
    <property type="term" value="F:methyltransferase activity"/>
    <property type="evidence" value="ECO:0007669"/>
    <property type="project" value="UniProtKB-KW"/>
</dbReference>
<dbReference type="InterPro" id="IPR036413">
    <property type="entry name" value="YaeB-like_sf"/>
</dbReference>
<dbReference type="PANTHER" id="PTHR12818">
    <property type="entry name" value="TRNA (ADENINE(37)-N6)-METHYLTRANSFERASE"/>
    <property type="match status" value="1"/>
</dbReference>
<dbReference type="Gene3D" id="2.40.30.70">
    <property type="entry name" value="YaeB-like"/>
    <property type="match status" value="1"/>
</dbReference>
<keyword evidence="1" id="KW-0949">S-adenosyl-L-methionine</keyword>
<dbReference type="PROSITE" id="PS51668">
    <property type="entry name" value="TSAA_2"/>
    <property type="match status" value="1"/>
</dbReference>
<name>A0AB39SIR6_9ACTN</name>
<dbReference type="InterPro" id="IPR036414">
    <property type="entry name" value="YaeB_N_sf"/>
</dbReference>
<dbReference type="InterPro" id="IPR040372">
    <property type="entry name" value="YaeB-like"/>
</dbReference>
<comment type="similarity">
    <text evidence="2">Belongs to the tRNA methyltransferase O family.</text>
</comment>
<protein>
    <submittedName>
        <fullName evidence="4">SAM-dependent methyltransferase</fullName>
    </submittedName>
</protein>
<gene>
    <name evidence="4" type="ORF">AB5J50_41425</name>
</gene>
<dbReference type="EMBL" id="CP163440">
    <property type="protein sequence ID" value="XDQ66791.1"/>
    <property type="molecule type" value="Genomic_DNA"/>
</dbReference>
<dbReference type="PANTHER" id="PTHR12818:SF0">
    <property type="entry name" value="TRNA (ADENINE(37)-N6)-METHYLTRANSFERASE"/>
    <property type="match status" value="1"/>
</dbReference>
<evidence type="ECO:0000259" key="3">
    <source>
        <dbReference type="PROSITE" id="PS51668"/>
    </source>
</evidence>
<keyword evidence="4" id="KW-0489">Methyltransferase</keyword>
<dbReference type="Pfam" id="PF01980">
    <property type="entry name" value="TrmO_N"/>
    <property type="match status" value="1"/>
</dbReference>
<dbReference type="InterPro" id="IPR023370">
    <property type="entry name" value="TrmO-like_N"/>
</dbReference>
<feature type="domain" description="TsaA-like" evidence="3">
    <location>
        <begin position="148"/>
        <end position="281"/>
    </location>
</feature>
<dbReference type="SUPFAM" id="SSF55331">
    <property type="entry name" value="Tautomerase/MIF"/>
    <property type="match status" value="1"/>
</dbReference>
<evidence type="ECO:0000256" key="2">
    <source>
        <dbReference type="ARBA" id="ARBA00033753"/>
    </source>
</evidence>
<dbReference type="GO" id="GO:0032259">
    <property type="term" value="P:methylation"/>
    <property type="evidence" value="ECO:0007669"/>
    <property type="project" value="UniProtKB-KW"/>
</dbReference>
<reference evidence="4" key="1">
    <citation type="submission" date="2024-07" db="EMBL/GenBank/DDBJ databases">
        <authorList>
            <person name="Yu S.T."/>
        </authorList>
    </citation>
    <scope>NUCLEOTIDE SEQUENCE</scope>
    <source>
        <strain evidence="4">R35</strain>
    </source>
</reference>
<evidence type="ECO:0000313" key="4">
    <source>
        <dbReference type="EMBL" id="XDQ66791.1"/>
    </source>
</evidence>
<organism evidence="4">
    <name type="scientific">Streptomyces sp. R35</name>
    <dbReference type="NCBI Taxonomy" id="3238630"/>
    <lineage>
        <taxon>Bacteria</taxon>
        <taxon>Bacillati</taxon>
        <taxon>Actinomycetota</taxon>
        <taxon>Actinomycetes</taxon>
        <taxon>Kitasatosporales</taxon>
        <taxon>Streptomycetaceae</taxon>
        <taxon>Streptomyces</taxon>
    </lineage>
</organism>
<dbReference type="InterPro" id="IPR014347">
    <property type="entry name" value="Tautomerase/MIF_sf"/>
</dbReference>
<dbReference type="RefSeq" id="WP_369263764.1">
    <property type="nucleotide sequence ID" value="NZ_CP163440.1"/>
</dbReference>
<dbReference type="SUPFAM" id="SSF118196">
    <property type="entry name" value="YaeB-like"/>
    <property type="match status" value="1"/>
</dbReference>
<sequence length="296" mass="33208">MPVIRLFSPAPSPGAAVLGELADSVTALLGLDRGHCWLWWQRLEPDTFHRPEWRDGSTAPAPVGFVVCKESYSKAQVRQLLRLLQVRLGELLGVPREEVYLAVQRASEGELLVRDQVWSLDGSAGGTALSGDDGRTDTDMNGDAITDLVPIAHVRNERRELIDDDWGQVASVIRLDAERFTTDALLSLDSFSHLEVVFHFHRVPLDKVQEGARHPRNNPQWPLAGIFAQRGKNRPNRIGVSRCRLVKTDGLDLHVVGLDAVDGTPVLDIKPYLRQFGPREEVVQPEWVDELMRDYY</sequence>
<proteinExistence type="inferred from homology"/>
<evidence type="ECO:0000256" key="1">
    <source>
        <dbReference type="ARBA" id="ARBA00022691"/>
    </source>
</evidence>
<keyword evidence="4" id="KW-0808">Transferase</keyword>
<dbReference type="CDD" id="cd09281">
    <property type="entry name" value="UPF0066"/>
    <property type="match status" value="1"/>
</dbReference>
<accession>A0AB39SIR6</accession>
<dbReference type="AlphaFoldDB" id="A0AB39SIR6"/>